<dbReference type="CDD" id="cd11010">
    <property type="entry name" value="S1-P1_nuclease"/>
    <property type="match status" value="1"/>
</dbReference>
<evidence type="ECO:0000256" key="2">
    <source>
        <dbReference type="ARBA" id="ARBA00022722"/>
    </source>
</evidence>
<evidence type="ECO:0000256" key="5">
    <source>
        <dbReference type="ARBA" id="ARBA00022801"/>
    </source>
</evidence>
<dbReference type="OMA" id="WTHVRAV"/>
<reference evidence="9" key="1">
    <citation type="submission" date="2021-02" db="EMBL/GenBank/DDBJ databases">
        <authorList>
            <person name="Dougan E. K."/>
            <person name="Rhodes N."/>
            <person name="Thang M."/>
            <person name="Chan C."/>
        </authorList>
    </citation>
    <scope>NUCLEOTIDE SEQUENCE</scope>
</reference>
<organism evidence="9 10">
    <name type="scientific">Polarella glacialis</name>
    <name type="common">Dinoflagellate</name>
    <dbReference type="NCBI Taxonomy" id="89957"/>
    <lineage>
        <taxon>Eukaryota</taxon>
        <taxon>Sar</taxon>
        <taxon>Alveolata</taxon>
        <taxon>Dinophyceae</taxon>
        <taxon>Suessiales</taxon>
        <taxon>Suessiaceae</taxon>
        <taxon>Polarella</taxon>
    </lineage>
</organism>
<dbReference type="GO" id="GO:0016788">
    <property type="term" value="F:hydrolase activity, acting on ester bonds"/>
    <property type="evidence" value="ECO:0007669"/>
    <property type="project" value="InterPro"/>
</dbReference>
<keyword evidence="10" id="KW-1185">Reference proteome</keyword>
<dbReference type="AlphaFoldDB" id="A0A813FY43"/>
<comment type="similarity">
    <text evidence="1">Belongs to the nuclease type I family.</text>
</comment>
<comment type="caution">
    <text evidence="9">The sequence shown here is derived from an EMBL/GenBank/DDBJ whole genome shotgun (WGS) entry which is preliminary data.</text>
</comment>
<feature type="compositionally biased region" description="Basic and acidic residues" evidence="8">
    <location>
        <begin position="184"/>
        <end position="211"/>
    </location>
</feature>
<evidence type="ECO:0000256" key="4">
    <source>
        <dbReference type="ARBA" id="ARBA00022759"/>
    </source>
</evidence>
<dbReference type="Proteomes" id="UP000654075">
    <property type="component" value="Unassembled WGS sequence"/>
</dbReference>
<keyword evidence="6" id="KW-1015">Disulfide bond</keyword>
<keyword evidence="7" id="KW-0325">Glycoprotein</keyword>
<keyword evidence="3" id="KW-0479">Metal-binding</keyword>
<dbReference type="PANTHER" id="PTHR33146:SF26">
    <property type="entry name" value="ENDONUCLEASE 4"/>
    <property type="match status" value="1"/>
</dbReference>
<dbReference type="GO" id="GO:0003676">
    <property type="term" value="F:nucleic acid binding"/>
    <property type="evidence" value="ECO:0007669"/>
    <property type="project" value="InterPro"/>
</dbReference>
<evidence type="ECO:0000256" key="8">
    <source>
        <dbReference type="SAM" id="MobiDB-lite"/>
    </source>
</evidence>
<feature type="region of interest" description="Disordered" evidence="8">
    <location>
        <begin position="178"/>
        <end position="216"/>
    </location>
</feature>
<dbReference type="GO" id="GO:0004519">
    <property type="term" value="F:endonuclease activity"/>
    <property type="evidence" value="ECO:0007669"/>
    <property type="project" value="UniProtKB-KW"/>
</dbReference>
<feature type="non-terminal residue" evidence="9">
    <location>
        <position position="1"/>
    </location>
</feature>
<dbReference type="GO" id="GO:0046872">
    <property type="term" value="F:metal ion binding"/>
    <property type="evidence" value="ECO:0007669"/>
    <property type="project" value="UniProtKB-KW"/>
</dbReference>
<evidence type="ECO:0000256" key="6">
    <source>
        <dbReference type="ARBA" id="ARBA00023157"/>
    </source>
</evidence>
<feature type="non-terminal residue" evidence="9">
    <location>
        <position position="254"/>
    </location>
</feature>
<keyword evidence="4" id="KW-0255">Endonuclease</keyword>
<dbReference type="SUPFAM" id="SSF48537">
    <property type="entry name" value="Phospholipase C/P1 nuclease"/>
    <property type="match status" value="1"/>
</dbReference>
<gene>
    <name evidence="9" type="ORF">PGLA1383_LOCUS36579</name>
</gene>
<dbReference type="InterPro" id="IPR003154">
    <property type="entry name" value="S1/P1nuclease"/>
</dbReference>
<dbReference type="EMBL" id="CAJNNV010026777">
    <property type="protein sequence ID" value="CAE8618985.1"/>
    <property type="molecule type" value="Genomic_DNA"/>
</dbReference>
<keyword evidence="2" id="KW-0540">Nuclease</keyword>
<proteinExistence type="inferred from homology"/>
<evidence type="ECO:0000313" key="9">
    <source>
        <dbReference type="EMBL" id="CAE8618985.1"/>
    </source>
</evidence>
<dbReference type="OrthoDB" id="441446at2759"/>
<dbReference type="PANTHER" id="PTHR33146">
    <property type="entry name" value="ENDONUCLEASE 4"/>
    <property type="match status" value="1"/>
</dbReference>
<name>A0A813FY43_POLGL</name>
<keyword evidence="5" id="KW-0378">Hydrolase</keyword>
<dbReference type="GO" id="GO:0006308">
    <property type="term" value="P:DNA catabolic process"/>
    <property type="evidence" value="ECO:0007669"/>
    <property type="project" value="InterPro"/>
</dbReference>
<evidence type="ECO:0000256" key="3">
    <source>
        <dbReference type="ARBA" id="ARBA00022723"/>
    </source>
</evidence>
<dbReference type="Gene3D" id="1.10.575.10">
    <property type="entry name" value="P1 Nuclease"/>
    <property type="match status" value="1"/>
</dbReference>
<dbReference type="InterPro" id="IPR008947">
    <property type="entry name" value="PLipase_C/P1_nuclease_dom_sf"/>
</dbReference>
<dbReference type="Pfam" id="PF02265">
    <property type="entry name" value="S1-P1_nuclease"/>
    <property type="match status" value="1"/>
</dbReference>
<protein>
    <submittedName>
        <fullName evidence="9">Uncharacterized protein</fullName>
    </submittedName>
</protein>
<evidence type="ECO:0000313" key="10">
    <source>
        <dbReference type="Proteomes" id="UP000654075"/>
    </source>
</evidence>
<sequence length="254" mass="28184">GITFTDADSVKMLINLIGDLHQPMHVGFAGDDMGRKVQVKFRGQDRTMSLYDVWDKGISEAVRTQESSFWLGGWTHVRAVSSEFARDTELWKKDGAEKSFDRWLSESVDFACSKAYTHPTTGKRLAGPGAEAGPVVIDEAAYQVWRELWLKQILIAGERTAIVMNDILDAQGASKLGTAQGVKTDADSERAKEKAEWEKERVKRQKDEKSSRSSGPSFNPSVFFKNLSIAVVTVPLVILAANHGLNPYTYTSLI</sequence>
<accession>A0A813FY43</accession>
<evidence type="ECO:0000256" key="7">
    <source>
        <dbReference type="ARBA" id="ARBA00023180"/>
    </source>
</evidence>
<evidence type="ECO:0000256" key="1">
    <source>
        <dbReference type="ARBA" id="ARBA00009547"/>
    </source>
</evidence>